<reference evidence="1" key="1">
    <citation type="submission" date="2018-05" db="EMBL/GenBank/DDBJ databases">
        <authorList>
            <person name="Lanie J.A."/>
            <person name="Ng W.-L."/>
            <person name="Kazmierczak K.M."/>
            <person name="Andrzejewski T.M."/>
            <person name="Davidsen T.M."/>
            <person name="Wayne K.J."/>
            <person name="Tettelin H."/>
            <person name="Glass J.I."/>
            <person name="Rusch D."/>
            <person name="Podicherti R."/>
            <person name="Tsui H.-C.T."/>
            <person name="Winkler M.E."/>
        </authorList>
    </citation>
    <scope>NUCLEOTIDE SEQUENCE</scope>
</reference>
<protein>
    <submittedName>
        <fullName evidence="1">Uncharacterized protein</fullName>
    </submittedName>
</protein>
<feature type="non-terminal residue" evidence="1">
    <location>
        <position position="56"/>
    </location>
</feature>
<dbReference type="AlphaFoldDB" id="A0A382WVB3"/>
<name>A0A382WVB3_9ZZZZ</name>
<sequence length="56" mass="6316">MDGRILQDSAFPRSDSVLYRSIQGLDQTNPFISRTASTSLSRLRFHTDDGLRPATF</sequence>
<evidence type="ECO:0000313" key="1">
    <source>
        <dbReference type="EMBL" id="SVD62315.1"/>
    </source>
</evidence>
<organism evidence="1">
    <name type="scientific">marine metagenome</name>
    <dbReference type="NCBI Taxonomy" id="408172"/>
    <lineage>
        <taxon>unclassified sequences</taxon>
        <taxon>metagenomes</taxon>
        <taxon>ecological metagenomes</taxon>
    </lineage>
</organism>
<dbReference type="EMBL" id="UINC01162521">
    <property type="protein sequence ID" value="SVD62315.1"/>
    <property type="molecule type" value="Genomic_DNA"/>
</dbReference>
<accession>A0A382WVB3</accession>
<gene>
    <name evidence="1" type="ORF">METZ01_LOCUS415169</name>
</gene>
<proteinExistence type="predicted"/>